<reference evidence="7" key="1">
    <citation type="submission" date="2020-09" db="EMBL/GenBank/DDBJ databases">
        <title>Genome-Enabled Discovery of Anthraquinone Biosynthesis in Senna tora.</title>
        <authorList>
            <person name="Kang S.-H."/>
            <person name="Pandey R.P."/>
            <person name="Lee C.-M."/>
            <person name="Sim J.-S."/>
            <person name="Jeong J.-T."/>
            <person name="Choi B.-S."/>
            <person name="Jung M."/>
            <person name="Ginzburg D."/>
            <person name="Zhao K."/>
            <person name="Won S.Y."/>
            <person name="Oh T.-J."/>
            <person name="Yu Y."/>
            <person name="Kim N.-H."/>
            <person name="Lee O.R."/>
            <person name="Lee T.-H."/>
            <person name="Bashyal P."/>
            <person name="Kim T.-S."/>
            <person name="Lee W.-H."/>
            <person name="Kawkins C."/>
            <person name="Kim C.-K."/>
            <person name="Kim J.S."/>
            <person name="Ahn B.O."/>
            <person name="Rhee S.Y."/>
            <person name="Sohng J.K."/>
        </authorList>
    </citation>
    <scope>NUCLEOTIDE SEQUENCE</scope>
    <source>
        <tissue evidence="7">Leaf</tissue>
    </source>
</reference>
<keyword evidence="8" id="KW-1185">Reference proteome</keyword>
<dbReference type="PANTHER" id="PTHR31234">
    <property type="entry name" value="LATE EMBRYOGENESIS ABUNDANT (LEA) HYDROXYPROLINE-RICH GLYCOPROTEIN FAMILY"/>
    <property type="match status" value="1"/>
</dbReference>
<sequence>MGGSQPQLNGAYYGPSIPPPKSYHRPGRGGDCDDCCCGVFCFLLKLLVTIIIIAGIAVLVFWLIVRPNMVKFHVSDASLTQFNYTTSNSTLFYNLALNITIRNPNRKIGIYYDRIEVRALYQDERLDSVSVTPFYQPHKSSYVVSPLFSGHTILLLASHQTDNTSGIYTIDVNMYLKVRFKVGALTTFKFKPKVICHLKLPLTTTDSAAGFQTTKCHLNY</sequence>
<evidence type="ECO:0000256" key="5">
    <source>
        <dbReference type="SAM" id="Phobius"/>
    </source>
</evidence>
<dbReference type="GO" id="GO:0098542">
    <property type="term" value="P:defense response to other organism"/>
    <property type="evidence" value="ECO:0007669"/>
    <property type="project" value="InterPro"/>
</dbReference>
<comment type="caution">
    <text evidence="7">The sequence shown here is derived from an EMBL/GenBank/DDBJ whole genome shotgun (WGS) entry which is preliminary data.</text>
</comment>
<dbReference type="InterPro" id="IPR044839">
    <property type="entry name" value="NDR1-like"/>
</dbReference>
<comment type="subcellular location">
    <subcellularLocation>
        <location evidence="1">Membrane</location>
        <topology evidence="1">Single-pass membrane protein</topology>
    </subcellularLocation>
</comment>
<gene>
    <name evidence="7" type="ORF">G2W53_024294</name>
</gene>
<evidence type="ECO:0000259" key="6">
    <source>
        <dbReference type="Pfam" id="PF03168"/>
    </source>
</evidence>
<evidence type="ECO:0000256" key="4">
    <source>
        <dbReference type="ARBA" id="ARBA00023136"/>
    </source>
</evidence>
<evidence type="ECO:0000256" key="3">
    <source>
        <dbReference type="ARBA" id="ARBA00022989"/>
    </source>
</evidence>
<dbReference type="GO" id="GO:0005886">
    <property type="term" value="C:plasma membrane"/>
    <property type="evidence" value="ECO:0007669"/>
    <property type="project" value="TreeGrafter"/>
</dbReference>
<keyword evidence="3 5" id="KW-1133">Transmembrane helix</keyword>
<evidence type="ECO:0000256" key="1">
    <source>
        <dbReference type="ARBA" id="ARBA00004167"/>
    </source>
</evidence>
<dbReference type="EMBL" id="JAAIUW010000008">
    <property type="protein sequence ID" value="KAF7818839.1"/>
    <property type="molecule type" value="Genomic_DNA"/>
</dbReference>
<dbReference type="Proteomes" id="UP000634136">
    <property type="component" value="Unassembled WGS sequence"/>
</dbReference>
<keyword evidence="2 5" id="KW-0812">Transmembrane</keyword>
<dbReference type="Pfam" id="PF03168">
    <property type="entry name" value="LEA_2"/>
    <property type="match status" value="1"/>
</dbReference>
<feature type="domain" description="Late embryogenesis abundant protein LEA-2 subgroup" evidence="6">
    <location>
        <begin position="99"/>
        <end position="191"/>
    </location>
</feature>
<keyword evidence="4 5" id="KW-0472">Membrane</keyword>
<proteinExistence type="predicted"/>
<dbReference type="OrthoDB" id="1889094at2759"/>
<organism evidence="7 8">
    <name type="scientific">Senna tora</name>
    <dbReference type="NCBI Taxonomy" id="362788"/>
    <lineage>
        <taxon>Eukaryota</taxon>
        <taxon>Viridiplantae</taxon>
        <taxon>Streptophyta</taxon>
        <taxon>Embryophyta</taxon>
        <taxon>Tracheophyta</taxon>
        <taxon>Spermatophyta</taxon>
        <taxon>Magnoliopsida</taxon>
        <taxon>eudicotyledons</taxon>
        <taxon>Gunneridae</taxon>
        <taxon>Pentapetalae</taxon>
        <taxon>rosids</taxon>
        <taxon>fabids</taxon>
        <taxon>Fabales</taxon>
        <taxon>Fabaceae</taxon>
        <taxon>Caesalpinioideae</taxon>
        <taxon>Cassia clade</taxon>
        <taxon>Senna</taxon>
    </lineage>
</organism>
<name>A0A834WIZ5_9FABA</name>
<dbReference type="PANTHER" id="PTHR31234:SF61">
    <property type="entry name" value="OS01G0574800 PROTEIN"/>
    <property type="match status" value="1"/>
</dbReference>
<feature type="transmembrane region" description="Helical" evidence="5">
    <location>
        <begin position="42"/>
        <end position="65"/>
    </location>
</feature>
<dbReference type="InterPro" id="IPR004864">
    <property type="entry name" value="LEA_2"/>
</dbReference>
<evidence type="ECO:0000313" key="7">
    <source>
        <dbReference type="EMBL" id="KAF7818839.1"/>
    </source>
</evidence>
<evidence type="ECO:0000256" key="2">
    <source>
        <dbReference type="ARBA" id="ARBA00022692"/>
    </source>
</evidence>
<protein>
    <submittedName>
        <fullName evidence="7">NDR1/HIN1-like protein 10</fullName>
    </submittedName>
</protein>
<dbReference type="AlphaFoldDB" id="A0A834WIZ5"/>
<accession>A0A834WIZ5</accession>
<evidence type="ECO:0000313" key="8">
    <source>
        <dbReference type="Proteomes" id="UP000634136"/>
    </source>
</evidence>